<accession>A0A7S9DVW6</accession>
<dbReference type="GO" id="GO:0008441">
    <property type="term" value="F:3'(2'),5'-bisphosphate nucleotidase activity"/>
    <property type="evidence" value="ECO:0007669"/>
    <property type="project" value="UniProtKB-UniRule"/>
</dbReference>
<comment type="subcellular location">
    <subcellularLocation>
        <location evidence="9">Cell inner membrane</location>
        <topology evidence="9">Peripheral membrane protein</topology>
        <orientation evidence="9">Cytoplasmic side</orientation>
    </subcellularLocation>
</comment>
<feature type="binding site" evidence="9">
    <location>
        <position position="67"/>
    </location>
    <ligand>
        <name>Mg(2+)</name>
        <dbReference type="ChEBI" id="CHEBI:18420"/>
        <label>1</label>
    </ligand>
</feature>
<dbReference type="EMBL" id="CP064795">
    <property type="protein sequence ID" value="QPG04817.1"/>
    <property type="molecule type" value="Genomic_DNA"/>
</dbReference>
<dbReference type="SUPFAM" id="SSF56655">
    <property type="entry name" value="Carbohydrate phosphatase"/>
    <property type="match status" value="1"/>
</dbReference>
<dbReference type="InterPro" id="IPR006240">
    <property type="entry name" value="CysQ"/>
</dbReference>
<keyword evidence="6 9" id="KW-0378">Hydrolase</keyword>
<dbReference type="Proteomes" id="UP000595095">
    <property type="component" value="Chromosome"/>
</dbReference>
<organism evidence="11 12">
    <name type="scientific">Salinimonas marina</name>
    <dbReference type="NCBI Taxonomy" id="2785918"/>
    <lineage>
        <taxon>Bacteria</taxon>
        <taxon>Pseudomonadati</taxon>
        <taxon>Pseudomonadota</taxon>
        <taxon>Gammaproteobacteria</taxon>
        <taxon>Alteromonadales</taxon>
        <taxon>Alteromonadaceae</taxon>
        <taxon>Alteromonas/Salinimonas group</taxon>
        <taxon>Salinimonas</taxon>
    </lineage>
</organism>
<proteinExistence type="inferred from homology"/>
<dbReference type="Gene3D" id="3.30.540.10">
    <property type="entry name" value="Fructose-1,6-Bisphosphatase, subunit A, domain 1"/>
    <property type="match status" value="1"/>
</dbReference>
<protein>
    <recommendedName>
        <fullName evidence="9">3'(2'),5'-bisphosphate nucleotidase CysQ</fullName>
        <ecNumber evidence="9">3.1.3.7</ecNumber>
    </recommendedName>
    <alternativeName>
        <fullName evidence="9">3'(2'),5-bisphosphonucleoside 3'(2')-phosphohydrolase</fullName>
    </alternativeName>
    <alternativeName>
        <fullName evidence="9">3'-phosphoadenosine 5'-phosphate phosphatase</fullName>
        <shortName evidence="9">PAP phosphatase</shortName>
    </alternativeName>
</protein>
<dbReference type="GO" id="GO:0000287">
    <property type="term" value="F:magnesium ion binding"/>
    <property type="evidence" value="ECO:0007669"/>
    <property type="project" value="UniProtKB-UniRule"/>
</dbReference>
<feature type="binding site" evidence="10">
    <location>
        <position position="214"/>
    </location>
    <ligand>
        <name>Mg(2+)</name>
        <dbReference type="ChEBI" id="CHEBI:18420"/>
        <label>1</label>
        <note>catalytic</note>
    </ligand>
</feature>
<keyword evidence="8 9" id="KW-0472">Membrane</keyword>
<dbReference type="Gene3D" id="3.40.190.80">
    <property type="match status" value="1"/>
</dbReference>
<keyword evidence="4 9" id="KW-0997">Cell inner membrane</keyword>
<keyword evidence="12" id="KW-1185">Reference proteome</keyword>
<dbReference type="FunFam" id="3.30.540.10:FF:000007">
    <property type="entry name" value="3'(2'),5'-bisphosphate nucleotidase CysQ"/>
    <property type="match status" value="1"/>
</dbReference>
<dbReference type="PROSITE" id="PS00629">
    <property type="entry name" value="IMP_1"/>
    <property type="match status" value="1"/>
</dbReference>
<evidence type="ECO:0000256" key="1">
    <source>
        <dbReference type="ARBA" id="ARBA00001625"/>
    </source>
</evidence>
<dbReference type="Pfam" id="PF00459">
    <property type="entry name" value="Inositol_P"/>
    <property type="match status" value="1"/>
</dbReference>
<dbReference type="PANTHER" id="PTHR43028">
    <property type="entry name" value="3'(2'),5'-BISPHOSPHATE NUCLEOTIDASE 1"/>
    <property type="match status" value="1"/>
</dbReference>
<feature type="binding site" evidence="10">
    <location>
        <position position="89"/>
    </location>
    <ligand>
        <name>Mg(2+)</name>
        <dbReference type="ChEBI" id="CHEBI:18420"/>
        <label>1</label>
        <note>catalytic</note>
    </ligand>
</feature>
<comment type="cofactor">
    <cofactor evidence="9 10">
        <name>Mg(2+)</name>
        <dbReference type="ChEBI" id="CHEBI:18420"/>
    </cofactor>
</comment>
<feature type="binding site" evidence="10">
    <location>
        <position position="87"/>
    </location>
    <ligand>
        <name>Mg(2+)</name>
        <dbReference type="ChEBI" id="CHEBI:18420"/>
        <label>1</label>
        <note>catalytic</note>
    </ligand>
</feature>
<feature type="binding site" evidence="9">
    <location>
        <begin position="89"/>
        <end position="92"/>
    </location>
    <ligand>
        <name>substrate</name>
    </ligand>
</feature>
<dbReference type="CDD" id="cd01638">
    <property type="entry name" value="CysQ"/>
    <property type="match status" value="1"/>
</dbReference>
<dbReference type="InterPro" id="IPR050725">
    <property type="entry name" value="CysQ/Inositol_MonoPase"/>
</dbReference>
<feature type="binding site" evidence="9">
    <location>
        <position position="89"/>
    </location>
    <ligand>
        <name>Mg(2+)</name>
        <dbReference type="ChEBI" id="CHEBI:18420"/>
        <label>1</label>
    </ligand>
</feature>
<evidence type="ECO:0000313" key="12">
    <source>
        <dbReference type="Proteomes" id="UP000595095"/>
    </source>
</evidence>
<feature type="binding site" evidence="10">
    <location>
        <position position="67"/>
    </location>
    <ligand>
        <name>Mg(2+)</name>
        <dbReference type="ChEBI" id="CHEBI:18420"/>
        <label>1</label>
        <note>catalytic</note>
    </ligand>
</feature>
<dbReference type="NCBIfam" id="TIGR01331">
    <property type="entry name" value="bisphos_cysQ"/>
    <property type="match status" value="1"/>
</dbReference>
<evidence type="ECO:0000256" key="3">
    <source>
        <dbReference type="ARBA" id="ARBA00022475"/>
    </source>
</evidence>
<keyword evidence="7 9" id="KW-0460">Magnesium</keyword>
<evidence type="ECO:0000313" key="11">
    <source>
        <dbReference type="EMBL" id="QPG04817.1"/>
    </source>
</evidence>
<comment type="catalytic activity">
    <reaction evidence="1 9">
        <text>adenosine 3',5'-bisphosphate + H2O = AMP + phosphate</text>
        <dbReference type="Rhea" id="RHEA:10040"/>
        <dbReference type="ChEBI" id="CHEBI:15377"/>
        <dbReference type="ChEBI" id="CHEBI:43474"/>
        <dbReference type="ChEBI" id="CHEBI:58343"/>
        <dbReference type="ChEBI" id="CHEBI:456215"/>
        <dbReference type="EC" id="3.1.3.7"/>
    </reaction>
</comment>
<dbReference type="GO" id="GO:0005886">
    <property type="term" value="C:plasma membrane"/>
    <property type="evidence" value="ECO:0007669"/>
    <property type="project" value="UniProtKB-SubCell"/>
</dbReference>
<feature type="binding site" evidence="9">
    <location>
        <position position="214"/>
    </location>
    <ligand>
        <name>Mg(2+)</name>
        <dbReference type="ChEBI" id="CHEBI:18420"/>
        <label>2</label>
    </ligand>
</feature>
<gene>
    <name evidence="9 11" type="primary">cysQ</name>
    <name evidence="11" type="ORF">IT774_11580</name>
</gene>
<dbReference type="AlphaFoldDB" id="A0A7S9DVW6"/>
<evidence type="ECO:0000256" key="10">
    <source>
        <dbReference type="PIRSR" id="PIRSR600760-2"/>
    </source>
</evidence>
<dbReference type="KEGG" id="smaa:IT774_11580"/>
<name>A0A7S9DVW6_9ALTE</name>
<feature type="binding site" evidence="9 10">
    <location>
        <position position="90"/>
    </location>
    <ligand>
        <name>Mg(2+)</name>
        <dbReference type="ChEBI" id="CHEBI:18420"/>
        <label>2</label>
    </ligand>
</feature>
<evidence type="ECO:0000256" key="6">
    <source>
        <dbReference type="ARBA" id="ARBA00022801"/>
    </source>
</evidence>
<keyword evidence="5 9" id="KW-0479">Metal-binding</keyword>
<evidence type="ECO:0000256" key="8">
    <source>
        <dbReference type="ARBA" id="ARBA00023136"/>
    </source>
</evidence>
<dbReference type="EC" id="3.1.3.7" evidence="9"/>
<keyword evidence="3 9" id="KW-1003">Cell membrane</keyword>
<dbReference type="InterPro" id="IPR020583">
    <property type="entry name" value="Inositol_monoP_metal-BS"/>
</dbReference>
<evidence type="ECO:0000256" key="2">
    <source>
        <dbReference type="ARBA" id="ARBA00005289"/>
    </source>
</evidence>
<sequence length="262" mass="28551">MALPDPLAEQILRIARQAGDEIMSIYDKDFTIYEKQDTSPLTEADLAAHKTIVAELEQVSDLPILSEESADISWQERQTWQRYWLVDPLDGTKEFIKKNGEFTVNIALIDNGKPVLGVVYAPAKNTSYVGVVGKGAWQIDEQGQSAISAQPHRAGDTWKVVGSRSHQSPEIQQLLAQLDGETELVAMGSSLKLCLVATGEAHLYPRLGPTSEWDTGAAHAVALAAGATVTVLNPEDPLNKNAEPLSYNQKESVLNPFFLVSA</sequence>
<dbReference type="GO" id="GO:0050427">
    <property type="term" value="P:3'-phosphoadenosine 5'-phosphosulfate metabolic process"/>
    <property type="evidence" value="ECO:0007669"/>
    <property type="project" value="TreeGrafter"/>
</dbReference>
<comment type="function">
    <text evidence="9">Converts adenosine-3',5'-bisphosphate (PAP) to AMP.</text>
</comment>
<feature type="binding site" evidence="9">
    <location>
        <position position="214"/>
    </location>
    <ligand>
        <name>substrate</name>
    </ligand>
</feature>
<dbReference type="RefSeq" id="WP_195809909.1">
    <property type="nucleotide sequence ID" value="NZ_CP064795.1"/>
</dbReference>
<dbReference type="HAMAP" id="MF_02095">
    <property type="entry name" value="CysQ"/>
    <property type="match status" value="1"/>
</dbReference>
<dbReference type="InterPro" id="IPR000760">
    <property type="entry name" value="Inositol_monophosphatase-like"/>
</dbReference>
<evidence type="ECO:0000256" key="4">
    <source>
        <dbReference type="ARBA" id="ARBA00022519"/>
    </source>
</evidence>
<evidence type="ECO:0000256" key="7">
    <source>
        <dbReference type="ARBA" id="ARBA00022842"/>
    </source>
</evidence>
<evidence type="ECO:0000256" key="9">
    <source>
        <dbReference type="HAMAP-Rule" id="MF_02095"/>
    </source>
</evidence>
<dbReference type="PANTHER" id="PTHR43028:SF5">
    <property type="entry name" value="3'(2'),5'-BISPHOSPHATE NUCLEOTIDASE 1"/>
    <property type="match status" value="1"/>
</dbReference>
<feature type="binding site" evidence="9">
    <location>
        <position position="67"/>
    </location>
    <ligand>
        <name>substrate</name>
    </ligand>
</feature>
<evidence type="ECO:0000256" key="5">
    <source>
        <dbReference type="ARBA" id="ARBA00022723"/>
    </source>
</evidence>
<comment type="similarity">
    <text evidence="2 9">Belongs to the inositol monophosphatase superfamily. CysQ family.</text>
</comment>
<feature type="binding site" evidence="9">
    <location>
        <position position="87"/>
    </location>
    <ligand>
        <name>Mg(2+)</name>
        <dbReference type="ChEBI" id="CHEBI:18420"/>
        <label>1</label>
    </ligand>
</feature>
<feature type="binding site" evidence="9">
    <location>
        <position position="87"/>
    </location>
    <ligand>
        <name>Mg(2+)</name>
        <dbReference type="ChEBI" id="CHEBI:18420"/>
        <label>2</label>
    </ligand>
</feature>
<reference evidence="11 12" key="1">
    <citation type="submission" date="2020-11" db="EMBL/GenBank/DDBJ databases">
        <title>Complete genome sequence for Salinimonas sp. strain G2-b.</title>
        <authorList>
            <person name="Park S.-J."/>
        </authorList>
    </citation>
    <scope>NUCLEOTIDE SEQUENCE [LARGE SCALE GENOMIC DNA]</scope>
    <source>
        <strain evidence="11 12">G2-b</strain>
    </source>
</reference>
<dbReference type="GO" id="GO:0000103">
    <property type="term" value="P:sulfate assimilation"/>
    <property type="evidence" value="ECO:0007669"/>
    <property type="project" value="TreeGrafter"/>
</dbReference>